<proteinExistence type="predicted"/>
<sequence>MGIVSDVPVEWTEDEIMNNVRVSTGCGVVIKARRMNRKVTSPNGTEWKPTQTVVLIFDGQTLPKKVFCFYSALPVELYSYSTIQCFNCCRFGHTRTLCRSKPHGFRCGQDHPGDGCQISEIDAHCVNCNGNHFANYNSCPELGRQKSIKALMAERSISYAEASQVWWDLRVATVELAATGRGARSSWLW</sequence>
<organism evidence="1">
    <name type="scientific">Spodoptera frugiperda</name>
    <name type="common">Fall armyworm</name>
    <dbReference type="NCBI Taxonomy" id="7108"/>
    <lineage>
        <taxon>Eukaryota</taxon>
        <taxon>Metazoa</taxon>
        <taxon>Ecdysozoa</taxon>
        <taxon>Arthropoda</taxon>
        <taxon>Hexapoda</taxon>
        <taxon>Insecta</taxon>
        <taxon>Pterygota</taxon>
        <taxon>Neoptera</taxon>
        <taxon>Endopterygota</taxon>
        <taxon>Lepidoptera</taxon>
        <taxon>Glossata</taxon>
        <taxon>Ditrysia</taxon>
        <taxon>Noctuoidea</taxon>
        <taxon>Noctuidae</taxon>
        <taxon>Amphipyrinae</taxon>
        <taxon>Spodoptera</taxon>
    </lineage>
</organism>
<accession>A0A2H1WTA9</accession>
<dbReference type="AlphaFoldDB" id="A0A2H1WTA9"/>
<reference evidence="1" key="1">
    <citation type="submission" date="2016-07" db="EMBL/GenBank/DDBJ databases">
        <authorList>
            <person name="Bretaudeau A."/>
        </authorList>
    </citation>
    <scope>NUCLEOTIDE SEQUENCE</scope>
    <source>
        <strain evidence="1">Rice</strain>
        <tissue evidence="1">Whole body</tissue>
    </source>
</reference>
<dbReference type="EMBL" id="ODYU01010867">
    <property type="protein sequence ID" value="SOQ56237.1"/>
    <property type="molecule type" value="Genomic_DNA"/>
</dbReference>
<name>A0A2H1WTA9_SPOFR</name>
<protein>
    <submittedName>
        <fullName evidence="1">SFRICE_039414</fullName>
    </submittedName>
</protein>
<evidence type="ECO:0000313" key="1">
    <source>
        <dbReference type="EMBL" id="SOQ56237.1"/>
    </source>
</evidence>
<gene>
    <name evidence="1" type="ORF">SFRICE_039414</name>
</gene>